<keyword evidence="1" id="KW-0472">Membrane</keyword>
<evidence type="ECO:0000256" key="1">
    <source>
        <dbReference type="SAM" id="Phobius"/>
    </source>
</evidence>
<keyword evidence="3" id="KW-1185">Reference proteome</keyword>
<reference evidence="2 3" key="1">
    <citation type="submission" date="2023-05" db="EMBL/GenBank/DDBJ databases">
        <title>Actinoplanes sp. NEAU-A12 genome sequencing.</title>
        <authorList>
            <person name="Wang Z.-S."/>
        </authorList>
    </citation>
    <scope>NUCLEOTIDE SEQUENCE [LARGE SCALE GENOMIC DNA]</scope>
    <source>
        <strain evidence="2 3">NEAU-A12</strain>
    </source>
</reference>
<dbReference type="RefSeq" id="WP_282764743.1">
    <property type="nucleotide sequence ID" value="NZ_JASCTH010000026.1"/>
</dbReference>
<keyword evidence="1" id="KW-0812">Transmembrane</keyword>
<feature type="transmembrane region" description="Helical" evidence="1">
    <location>
        <begin position="41"/>
        <end position="62"/>
    </location>
</feature>
<dbReference type="Proteomes" id="UP001241758">
    <property type="component" value="Unassembled WGS sequence"/>
</dbReference>
<evidence type="ECO:0000313" key="2">
    <source>
        <dbReference type="EMBL" id="MDI6103551.1"/>
    </source>
</evidence>
<accession>A0ABT6WV95</accession>
<protein>
    <submittedName>
        <fullName evidence="2">Uncharacterized protein</fullName>
    </submittedName>
</protein>
<name>A0ABT6WV95_9ACTN</name>
<evidence type="ECO:0000313" key="3">
    <source>
        <dbReference type="Proteomes" id="UP001241758"/>
    </source>
</evidence>
<sequence length="71" mass="7938">MFGRIVRDLTLSNLAFTGGPLVVAVLSFAKAARVDAAFDRWAWIAVGAVMVIICLAYLAWAWRNRSRLRDQ</sequence>
<keyword evidence="1" id="KW-1133">Transmembrane helix</keyword>
<organism evidence="2 3">
    <name type="scientific">Actinoplanes sandaracinus</name>
    <dbReference type="NCBI Taxonomy" id="3045177"/>
    <lineage>
        <taxon>Bacteria</taxon>
        <taxon>Bacillati</taxon>
        <taxon>Actinomycetota</taxon>
        <taxon>Actinomycetes</taxon>
        <taxon>Micromonosporales</taxon>
        <taxon>Micromonosporaceae</taxon>
        <taxon>Actinoplanes</taxon>
    </lineage>
</organism>
<comment type="caution">
    <text evidence="2">The sequence shown here is derived from an EMBL/GenBank/DDBJ whole genome shotgun (WGS) entry which is preliminary data.</text>
</comment>
<gene>
    <name evidence="2" type="ORF">QLQ12_33565</name>
</gene>
<dbReference type="EMBL" id="JASCTH010000026">
    <property type="protein sequence ID" value="MDI6103551.1"/>
    <property type="molecule type" value="Genomic_DNA"/>
</dbReference>
<proteinExistence type="predicted"/>